<evidence type="ECO:0000256" key="4">
    <source>
        <dbReference type="ARBA" id="ARBA00022989"/>
    </source>
</evidence>
<name>A0A849VN85_9HYPH</name>
<dbReference type="PROSITE" id="PS50928">
    <property type="entry name" value="ABC_TM1"/>
    <property type="match status" value="1"/>
</dbReference>
<dbReference type="PANTHER" id="PTHR30043">
    <property type="entry name" value="PHOSPHONATES TRANSPORT SYSTEM PERMEASE PROTEIN"/>
    <property type="match status" value="1"/>
</dbReference>
<accession>A0A849VN85</accession>
<keyword evidence="3 6" id="KW-0812">Transmembrane</keyword>
<dbReference type="InterPro" id="IPR005769">
    <property type="entry name" value="PhnE/PtxC"/>
</dbReference>
<dbReference type="AlphaFoldDB" id="A0A849VN85"/>
<dbReference type="CDD" id="cd06261">
    <property type="entry name" value="TM_PBP2"/>
    <property type="match status" value="1"/>
</dbReference>
<dbReference type="InterPro" id="IPR035906">
    <property type="entry name" value="MetI-like_sf"/>
</dbReference>
<evidence type="ECO:0000256" key="2">
    <source>
        <dbReference type="ARBA" id="ARBA00022448"/>
    </source>
</evidence>
<feature type="transmembrane region" description="Helical" evidence="6">
    <location>
        <begin position="298"/>
        <end position="322"/>
    </location>
</feature>
<evidence type="ECO:0000259" key="7">
    <source>
        <dbReference type="PROSITE" id="PS50928"/>
    </source>
</evidence>
<feature type="domain" description="ABC transmembrane type-1" evidence="7">
    <location>
        <begin position="247"/>
        <end position="431"/>
    </location>
</feature>
<organism evidence="8 9">
    <name type="scientific">Phyllobacterium pellucidum</name>
    <dbReference type="NCBI Taxonomy" id="2740464"/>
    <lineage>
        <taxon>Bacteria</taxon>
        <taxon>Pseudomonadati</taxon>
        <taxon>Pseudomonadota</taxon>
        <taxon>Alphaproteobacteria</taxon>
        <taxon>Hyphomicrobiales</taxon>
        <taxon>Phyllobacteriaceae</taxon>
        <taxon>Phyllobacterium</taxon>
    </lineage>
</organism>
<dbReference type="Pfam" id="PF00528">
    <property type="entry name" value="BPD_transp_1"/>
    <property type="match status" value="1"/>
</dbReference>
<dbReference type="GO" id="GO:0015416">
    <property type="term" value="F:ABC-type phosphonate transporter activity"/>
    <property type="evidence" value="ECO:0007669"/>
    <property type="project" value="InterPro"/>
</dbReference>
<gene>
    <name evidence="8" type="primary">phnE</name>
    <name evidence="8" type="ORF">HQ945_10055</name>
</gene>
<protein>
    <submittedName>
        <fullName evidence="8">Phosphonate ABC transporter, permease protein PhnE</fullName>
    </submittedName>
</protein>
<evidence type="ECO:0000256" key="3">
    <source>
        <dbReference type="ARBA" id="ARBA00022692"/>
    </source>
</evidence>
<dbReference type="NCBIfam" id="TIGR01097">
    <property type="entry name" value="PhnE"/>
    <property type="match status" value="1"/>
</dbReference>
<sequence>MTALSAAAIADYESRHPEVFNPPVWKRFLPLFIAAGIVLYVVYCWWFFSIGTVLASGQWQRAEIYARDWVSYAVRATVKMSPEATTVSYPRFSELGNNPNPDWVIKNGNDVSIRFGSSKSLDINAQRVIATRGSESLTILLEPNGAKPQGTLPKWAQLKEDQVTVNFGFAGQADIIPERVVVSRRFLGWANFVFDTASPFWGKSFGEVMSMITSGERIKPEMSNAALAFDNIWYNSSWQHGDVWTKLLQTIVMAFIGTLLATIIAFPLAFVAARNIMPNFFANQITKRFFDFLRSVDMLIWALFFTRAFGPGPLAGIAAIFFTDTGTLGKVYSETLENIDDKQREGVKSVGASPVNVQRYGVVPQVLPVFASQALYFWESNTRSATIIGAVGAGGIGLKLWEAMRTNTNWHNVAYMVVLILIVIFIFDNISNALRSRLTGKQH</sequence>
<dbReference type="InterPro" id="IPR000515">
    <property type="entry name" value="MetI-like"/>
</dbReference>
<feature type="transmembrane region" description="Helical" evidence="6">
    <location>
        <begin position="413"/>
        <end position="434"/>
    </location>
</feature>
<evidence type="ECO:0000313" key="8">
    <source>
        <dbReference type="EMBL" id="NTS31595.1"/>
    </source>
</evidence>
<comment type="similarity">
    <text evidence="6">Belongs to the binding-protein-dependent transport system permease family.</text>
</comment>
<dbReference type="Gene3D" id="1.10.3720.10">
    <property type="entry name" value="MetI-like"/>
    <property type="match status" value="1"/>
</dbReference>
<evidence type="ECO:0000313" key="9">
    <source>
        <dbReference type="Proteomes" id="UP000550508"/>
    </source>
</evidence>
<dbReference type="Proteomes" id="UP000550508">
    <property type="component" value="Unassembled WGS sequence"/>
</dbReference>
<proteinExistence type="inferred from homology"/>
<evidence type="ECO:0000256" key="5">
    <source>
        <dbReference type="ARBA" id="ARBA00023136"/>
    </source>
</evidence>
<evidence type="ECO:0000256" key="6">
    <source>
        <dbReference type="RuleBase" id="RU363032"/>
    </source>
</evidence>
<dbReference type="SUPFAM" id="SSF161098">
    <property type="entry name" value="MetI-like"/>
    <property type="match status" value="1"/>
</dbReference>
<comment type="caution">
    <text evidence="8">The sequence shown here is derived from an EMBL/GenBank/DDBJ whole genome shotgun (WGS) entry which is preliminary data.</text>
</comment>
<keyword evidence="4 6" id="KW-1133">Transmembrane helix</keyword>
<feature type="transmembrane region" description="Helical" evidence="6">
    <location>
        <begin position="28"/>
        <end position="48"/>
    </location>
</feature>
<dbReference type="GO" id="GO:0005886">
    <property type="term" value="C:plasma membrane"/>
    <property type="evidence" value="ECO:0007669"/>
    <property type="project" value="UniProtKB-SubCell"/>
</dbReference>
<dbReference type="RefSeq" id="WP_113280576.1">
    <property type="nucleotide sequence ID" value="NZ_JABUMX010000002.1"/>
</dbReference>
<evidence type="ECO:0000256" key="1">
    <source>
        <dbReference type="ARBA" id="ARBA00004651"/>
    </source>
</evidence>
<keyword evidence="9" id="KW-1185">Reference proteome</keyword>
<feature type="transmembrane region" description="Helical" evidence="6">
    <location>
        <begin position="251"/>
        <end position="273"/>
    </location>
</feature>
<dbReference type="EMBL" id="JABUMX010000002">
    <property type="protein sequence ID" value="NTS31595.1"/>
    <property type="molecule type" value="Genomic_DNA"/>
</dbReference>
<comment type="subcellular location">
    <subcellularLocation>
        <location evidence="1 6">Cell membrane</location>
        <topology evidence="1 6">Multi-pass membrane protein</topology>
    </subcellularLocation>
</comment>
<keyword evidence="2 6" id="KW-0813">Transport</keyword>
<dbReference type="PANTHER" id="PTHR30043:SF9">
    <property type="entry name" value="PHOSPHONATES TRANSPORT SYSTEM PERMEASE PROTEIN"/>
    <property type="match status" value="1"/>
</dbReference>
<reference evidence="8 9" key="1">
    <citation type="submission" date="2020-05" db="EMBL/GenBank/DDBJ databases">
        <authorList>
            <person name="Kim M.K."/>
        </authorList>
    </citation>
    <scope>NUCLEOTIDE SEQUENCE [LARGE SCALE GENOMIC DNA]</scope>
    <source>
        <strain evidence="8 9">BT25</strain>
    </source>
</reference>
<keyword evidence="5 6" id="KW-0472">Membrane</keyword>